<proteinExistence type="predicted"/>
<evidence type="ECO:0000256" key="7">
    <source>
        <dbReference type="SAM" id="Phobius"/>
    </source>
</evidence>
<comment type="caution">
    <text evidence="9">The sequence shown here is derived from an EMBL/GenBank/DDBJ whole genome shotgun (WGS) entry which is preliminary data.</text>
</comment>
<dbReference type="Pfam" id="PF04576">
    <property type="entry name" value="Zein-binding"/>
    <property type="match status" value="1"/>
</dbReference>
<dbReference type="EMBL" id="CAKOAT010930708">
    <property type="protein sequence ID" value="CAH8390956.1"/>
    <property type="molecule type" value="Genomic_DNA"/>
</dbReference>
<evidence type="ECO:0000256" key="5">
    <source>
        <dbReference type="SAM" id="Coils"/>
    </source>
</evidence>
<evidence type="ECO:0000256" key="6">
    <source>
        <dbReference type="SAM" id="MobiDB-lite"/>
    </source>
</evidence>
<feature type="region of interest" description="Disordered" evidence="6">
    <location>
        <begin position="183"/>
        <end position="206"/>
    </location>
</feature>
<feature type="coiled-coil region" evidence="5">
    <location>
        <begin position="316"/>
        <end position="389"/>
    </location>
</feature>
<feature type="compositionally biased region" description="Basic and acidic residues" evidence="6">
    <location>
        <begin position="427"/>
        <end position="479"/>
    </location>
</feature>
<comment type="subcellular location">
    <subcellularLocation>
        <location evidence="1">Membrane</location>
        <topology evidence="1">Single-pass membrane protein</topology>
    </subcellularLocation>
</comment>
<keyword evidence="4 7" id="KW-0472">Membrane</keyword>
<dbReference type="PANTHER" id="PTHR31448">
    <property type="entry name" value="MYOSIN-BINDING PROTEIN 2"/>
    <property type="match status" value="1"/>
</dbReference>
<dbReference type="PANTHER" id="PTHR31448:SF37">
    <property type="entry name" value="GTD-BINDING DOMAIN-CONTAINING PROTEIN"/>
    <property type="match status" value="1"/>
</dbReference>
<evidence type="ECO:0000256" key="3">
    <source>
        <dbReference type="ARBA" id="ARBA00022989"/>
    </source>
</evidence>
<protein>
    <recommendedName>
        <fullName evidence="8">GTD-binding domain-containing protein</fullName>
    </recommendedName>
</protein>
<evidence type="ECO:0000313" key="9">
    <source>
        <dbReference type="EMBL" id="CAH8390956.1"/>
    </source>
</evidence>
<sequence length="555" mass="63753">MSNRSFKNFIEDELGTFPHFFIYAILEWIIIILLFLDGFLAFSSNQFSKLFHLKTPCLLCTRLDHVLVPTNPDFYYNDSICDSHKKNVSSLAYCHVHKKLSEIKRMCEGCLLSFATEKETDVDTYKSLIGILHKDLELLIDDEHQKAFPVTGPKLDQYKGNNRFQEQQQRCSCCGELLKIKTEKPNSNNNNNNNNRSFFAAPSPSPRVSFNQRTMDFANLPEEEDVVNTNNTLDRTPSFVRGGSNRFFSDSAQNSPRWSVRSMKKSVLDQNGPDTEVLDGDSILHHLNRQVRLDRKSLMDLYMELDEERSASAVAANNAMAMITRLQAEKAAVQMEALQYQRMMDEQAEYDQEALQSMSGLLVKREEDMKELEAEIEAYRLRYGMLIEEEEQQQQQDGKEGEAEEFLDEENHETKPVLDLPVCSSNHEQDLEHKKDSGEETKANNEQDLEHKKDLGEETKANNEQDLEHKKDSGEETKANNDGTIEEVKEKGSRKDMLVKEISEITERLNEIESKGELLQHISEVLDVSEGEAILLQISQNLHMLRSFIEMPSES</sequence>
<evidence type="ECO:0000256" key="4">
    <source>
        <dbReference type="ARBA" id="ARBA00023136"/>
    </source>
</evidence>
<keyword evidence="5" id="KW-0175">Coiled coil</keyword>
<dbReference type="GO" id="GO:0016020">
    <property type="term" value="C:membrane"/>
    <property type="evidence" value="ECO:0007669"/>
    <property type="project" value="UniProtKB-SubCell"/>
</dbReference>
<dbReference type="InterPro" id="IPR007656">
    <property type="entry name" value="GTD-bd"/>
</dbReference>
<evidence type="ECO:0000259" key="8">
    <source>
        <dbReference type="PROSITE" id="PS51775"/>
    </source>
</evidence>
<feature type="compositionally biased region" description="Low complexity" evidence="6">
    <location>
        <begin position="186"/>
        <end position="195"/>
    </location>
</feature>
<keyword evidence="10" id="KW-1185">Reference proteome</keyword>
<feature type="compositionally biased region" description="Acidic residues" evidence="6">
    <location>
        <begin position="402"/>
        <end position="411"/>
    </location>
</feature>
<evidence type="ECO:0000256" key="1">
    <source>
        <dbReference type="ARBA" id="ARBA00004167"/>
    </source>
</evidence>
<feature type="domain" description="GTD-binding" evidence="8">
    <location>
        <begin position="282"/>
        <end position="380"/>
    </location>
</feature>
<dbReference type="GO" id="GO:0080115">
    <property type="term" value="F:myosin XI tail binding"/>
    <property type="evidence" value="ECO:0007669"/>
    <property type="project" value="UniProtKB-ARBA"/>
</dbReference>
<feature type="region of interest" description="Disordered" evidence="6">
    <location>
        <begin position="390"/>
        <end position="494"/>
    </location>
</feature>
<keyword evidence="2 7" id="KW-0812">Transmembrane</keyword>
<evidence type="ECO:0000313" key="10">
    <source>
        <dbReference type="Proteomes" id="UP001642260"/>
    </source>
</evidence>
<dbReference type="InterPro" id="IPR039306">
    <property type="entry name" value="MYOB"/>
</dbReference>
<feature type="transmembrane region" description="Helical" evidence="7">
    <location>
        <begin position="20"/>
        <end position="42"/>
    </location>
</feature>
<accession>A0ABC8M5E5</accession>
<keyword evidence="3 7" id="KW-1133">Transmembrane helix</keyword>
<gene>
    <name evidence="9" type="ORF">ERUC_LOCUS43439</name>
</gene>
<organism evidence="9 10">
    <name type="scientific">Eruca vesicaria subsp. sativa</name>
    <name type="common">Garden rocket</name>
    <name type="synonym">Eruca sativa</name>
    <dbReference type="NCBI Taxonomy" id="29727"/>
    <lineage>
        <taxon>Eukaryota</taxon>
        <taxon>Viridiplantae</taxon>
        <taxon>Streptophyta</taxon>
        <taxon>Embryophyta</taxon>
        <taxon>Tracheophyta</taxon>
        <taxon>Spermatophyta</taxon>
        <taxon>Magnoliopsida</taxon>
        <taxon>eudicotyledons</taxon>
        <taxon>Gunneridae</taxon>
        <taxon>Pentapetalae</taxon>
        <taxon>rosids</taxon>
        <taxon>malvids</taxon>
        <taxon>Brassicales</taxon>
        <taxon>Brassicaceae</taxon>
        <taxon>Brassiceae</taxon>
        <taxon>Eruca</taxon>
    </lineage>
</organism>
<reference evidence="9 10" key="1">
    <citation type="submission" date="2022-03" db="EMBL/GenBank/DDBJ databases">
        <authorList>
            <person name="Macdonald S."/>
            <person name="Ahmed S."/>
            <person name="Newling K."/>
        </authorList>
    </citation>
    <scope>NUCLEOTIDE SEQUENCE [LARGE SCALE GENOMIC DNA]</scope>
</reference>
<dbReference type="Proteomes" id="UP001642260">
    <property type="component" value="Unassembled WGS sequence"/>
</dbReference>
<evidence type="ECO:0000256" key="2">
    <source>
        <dbReference type="ARBA" id="ARBA00022692"/>
    </source>
</evidence>
<dbReference type="AlphaFoldDB" id="A0ABC8M5E5"/>
<dbReference type="PROSITE" id="PS51775">
    <property type="entry name" value="GTD_BINDING"/>
    <property type="match status" value="1"/>
</dbReference>
<name>A0ABC8M5E5_ERUVS</name>